<name>A0A1W1WX81_9NEIS</name>
<evidence type="ECO:0000256" key="2">
    <source>
        <dbReference type="ARBA" id="ARBA00022729"/>
    </source>
</evidence>
<organism evidence="4 5">
    <name type="scientific">Andreprevotia lacus DSM 23236</name>
    <dbReference type="NCBI Taxonomy" id="1121001"/>
    <lineage>
        <taxon>Bacteria</taxon>
        <taxon>Pseudomonadati</taxon>
        <taxon>Pseudomonadota</taxon>
        <taxon>Betaproteobacteria</taxon>
        <taxon>Neisseriales</taxon>
        <taxon>Chitinibacteraceae</taxon>
        <taxon>Andreprevotia</taxon>
    </lineage>
</organism>
<gene>
    <name evidence="4" type="ORF">SAMN02745857_00078</name>
</gene>
<evidence type="ECO:0000256" key="3">
    <source>
        <dbReference type="SAM" id="SignalP"/>
    </source>
</evidence>
<protein>
    <submittedName>
        <fullName evidence="4">Phosphonate transport system substrate-binding protein</fullName>
    </submittedName>
</protein>
<dbReference type="Pfam" id="PF12974">
    <property type="entry name" value="Phosphonate-bd"/>
    <property type="match status" value="1"/>
</dbReference>
<evidence type="ECO:0000313" key="5">
    <source>
        <dbReference type="Proteomes" id="UP000192761"/>
    </source>
</evidence>
<dbReference type="SUPFAM" id="SSF53850">
    <property type="entry name" value="Periplasmic binding protein-like II"/>
    <property type="match status" value="1"/>
</dbReference>
<dbReference type="NCBIfam" id="TIGR01098">
    <property type="entry name" value="3A0109s03R"/>
    <property type="match status" value="1"/>
</dbReference>
<feature type="signal peptide" evidence="3">
    <location>
        <begin position="1"/>
        <end position="19"/>
    </location>
</feature>
<comment type="similarity">
    <text evidence="1">Belongs to the phosphate/phosphite/phosphonate binding protein family.</text>
</comment>
<proteinExistence type="inferred from homology"/>
<keyword evidence="5" id="KW-1185">Reference proteome</keyword>
<sequence length="323" mass="36798">MLRRLLCTLLLVLPLASHAAELTVGLIATRNPEELLGFWQPVIDDLSASIGQPVKVIAVKNYDELQQKFHNNEVQVARVGNRLALSMVEHDNAEVFARLVQNPGRAEYNSILLVRKDSGINNLDSLLRAKGRYRFASDYTNSTAGYLIPQYHAFLKNNILPEQLFKSMRQGNYEDNFMALYRKEVDVAVANSFDIEQLQEKYPREFGAMKVIWTSPNFAFDPLVYKSTLPAALKVKISAFFTKYGREGNNATQQKQKLYYADQLDGFLPASNRLLRETSDLQLYNDLFRLTLNASVPANEKTAQEKDYYRRYQQLVGILGGAR</sequence>
<dbReference type="Gene3D" id="3.40.190.10">
    <property type="entry name" value="Periplasmic binding protein-like II"/>
    <property type="match status" value="2"/>
</dbReference>
<keyword evidence="2 3" id="KW-0732">Signal</keyword>
<dbReference type="GO" id="GO:0043190">
    <property type="term" value="C:ATP-binding cassette (ABC) transporter complex"/>
    <property type="evidence" value="ECO:0007669"/>
    <property type="project" value="InterPro"/>
</dbReference>
<dbReference type="PANTHER" id="PTHR35841">
    <property type="entry name" value="PHOSPHONATES-BINDING PERIPLASMIC PROTEIN"/>
    <property type="match status" value="1"/>
</dbReference>
<reference evidence="4 5" key="1">
    <citation type="submission" date="2017-04" db="EMBL/GenBank/DDBJ databases">
        <authorList>
            <person name="Afonso C.L."/>
            <person name="Miller P.J."/>
            <person name="Scott M.A."/>
            <person name="Spackman E."/>
            <person name="Goraichik I."/>
            <person name="Dimitrov K.M."/>
            <person name="Suarez D.L."/>
            <person name="Swayne D.E."/>
        </authorList>
    </citation>
    <scope>NUCLEOTIDE SEQUENCE [LARGE SCALE GENOMIC DNA]</scope>
    <source>
        <strain evidence="4 5">DSM 23236</strain>
    </source>
</reference>
<evidence type="ECO:0000256" key="1">
    <source>
        <dbReference type="ARBA" id="ARBA00007162"/>
    </source>
</evidence>
<dbReference type="RefSeq" id="WP_084088565.1">
    <property type="nucleotide sequence ID" value="NZ_FWXD01000001.1"/>
</dbReference>
<dbReference type="InterPro" id="IPR005770">
    <property type="entry name" value="PhnD"/>
</dbReference>
<dbReference type="EMBL" id="FWXD01000001">
    <property type="protein sequence ID" value="SMC16028.1"/>
    <property type="molecule type" value="Genomic_DNA"/>
</dbReference>
<dbReference type="OrthoDB" id="5318791at2"/>
<dbReference type="GO" id="GO:0055085">
    <property type="term" value="P:transmembrane transport"/>
    <property type="evidence" value="ECO:0007669"/>
    <property type="project" value="InterPro"/>
</dbReference>
<accession>A0A1W1WX81</accession>
<dbReference type="PANTHER" id="PTHR35841:SF1">
    <property type="entry name" value="PHOSPHONATES-BINDING PERIPLASMIC PROTEIN"/>
    <property type="match status" value="1"/>
</dbReference>
<feature type="chain" id="PRO_5010690587" evidence="3">
    <location>
        <begin position="20"/>
        <end position="323"/>
    </location>
</feature>
<dbReference type="Proteomes" id="UP000192761">
    <property type="component" value="Unassembled WGS sequence"/>
</dbReference>
<dbReference type="AlphaFoldDB" id="A0A1W1WX81"/>
<evidence type="ECO:0000313" key="4">
    <source>
        <dbReference type="EMBL" id="SMC16028.1"/>
    </source>
</evidence>
<dbReference type="STRING" id="1121001.SAMN02745857_00078"/>